<feature type="transmembrane region" description="Helical" evidence="1">
    <location>
        <begin position="35"/>
        <end position="54"/>
    </location>
</feature>
<keyword evidence="1" id="KW-1133">Transmembrane helix</keyword>
<evidence type="ECO:0000256" key="1">
    <source>
        <dbReference type="SAM" id="Phobius"/>
    </source>
</evidence>
<proteinExistence type="predicted"/>
<accession>A0A919CBF6</accession>
<dbReference type="Proteomes" id="UP000638353">
    <property type="component" value="Unassembled WGS sequence"/>
</dbReference>
<evidence type="ECO:0000313" key="2">
    <source>
        <dbReference type="EMBL" id="GHD00610.1"/>
    </source>
</evidence>
<sequence>MDTTMTKTMLWTLLAIAVAANGLLSSQLDGVFQVLLSAVAGIVGLAAIAGLIALKRGSSA</sequence>
<dbReference type="EMBL" id="BMVC01000009">
    <property type="protein sequence ID" value="GHD00610.1"/>
    <property type="molecule type" value="Genomic_DNA"/>
</dbReference>
<organism evidence="2 3">
    <name type="scientific">Streptomyces finlayi</name>
    <dbReference type="NCBI Taxonomy" id="67296"/>
    <lineage>
        <taxon>Bacteria</taxon>
        <taxon>Bacillati</taxon>
        <taxon>Actinomycetota</taxon>
        <taxon>Actinomycetes</taxon>
        <taxon>Kitasatosporales</taxon>
        <taxon>Streptomycetaceae</taxon>
        <taxon>Streptomyces</taxon>
    </lineage>
</organism>
<keyword evidence="1" id="KW-0812">Transmembrane</keyword>
<protein>
    <submittedName>
        <fullName evidence="2">Uncharacterized protein</fullName>
    </submittedName>
</protein>
<name>A0A919CBF6_9ACTN</name>
<evidence type="ECO:0000313" key="3">
    <source>
        <dbReference type="Proteomes" id="UP000638353"/>
    </source>
</evidence>
<reference evidence="2" key="2">
    <citation type="submission" date="2020-09" db="EMBL/GenBank/DDBJ databases">
        <authorList>
            <person name="Sun Q."/>
            <person name="Ohkuma M."/>
        </authorList>
    </citation>
    <scope>NUCLEOTIDE SEQUENCE</scope>
    <source>
        <strain evidence="2">JCM 4637</strain>
    </source>
</reference>
<dbReference type="AlphaFoldDB" id="A0A919CBF6"/>
<dbReference type="RefSeq" id="WP_189827488.1">
    <property type="nucleotide sequence ID" value="NZ_BMVC01000009.1"/>
</dbReference>
<gene>
    <name evidence="2" type="ORF">GCM10010334_45210</name>
</gene>
<reference evidence="2" key="1">
    <citation type="journal article" date="2014" name="Int. J. Syst. Evol. Microbiol.">
        <title>Complete genome sequence of Corynebacterium casei LMG S-19264T (=DSM 44701T), isolated from a smear-ripened cheese.</title>
        <authorList>
            <consortium name="US DOE Joint Genome Institute (JGI-PGF)"/>
            <person name="Walter F."/>
            <person name="Albersmeier A."/>
            <person name="Kalinowski J."/>
            <person name="Ruckert C."/>
        </authorList>
    </citation>
    <scope>NUCLEOTIDE SEQUENCE</scope>
    <source>
        <strain evidence="2">JCM 4637</strain>
    </source>
</reference>
<keyword evidence="1" id="KW-0472">Membrane</keyword>
<comment type="caution">
    <text evidence="2">The sequence shown here is derived from an EMBL/GenBank/DDBJ whole genome shotgun (WGS) entry which is preliminary data.</text>
</comment>